<proteinExistence type="predicted"/>
<organism evidence="2 3">
    <name type="scientific">Pterulicium gracile</name>
    <dbReference type="NCBI Taxonomy" id="1884261"/>
    <lineage>
        <taxon>Eukaryota</taxon>
        <taxon>Fungi</taxon>
        <taxon>Dikarya</taxon>
        <taxon>Basidiomycota</taxon>
        <taxon>Agaricomycotina</taxon>
        <taxon>Agaricomycetes</taxon>
        <taxon>Agaricomycetidae</taxon>
        <taxon>Agaricales</taxon>
        <taxon>Pleurotineae</taxon>
        <taxon>Pterulaceae</taxon>
        <taxon>Pterulicium</taxon>
    </lineage>
</organism>
<protein>
    <submittedName>
        <fullName evidence="2">Uncharacterized protein</fullName>
    </submittedName>
</protein>
<feature type="signal peptide" evidence="1">
    <location>
        <begin position="1"/>
        <end position="20"/>
    </location>
</feature>
<dbReference type="EMBL" id="ML178833">
    <property type="protein sequence ID" value="TFK99429.1"/>
    <property type="molecule type" value="Genomic_DNA"/>
</dbReference>
<name>A0A5C3QEA6_9AGAR</name>
<keyword evidence="3" id="KW-1185">Reference proteome</keyword>
<accession>A0A5C3QEA6</accession>
<evidence type="ECO:0000313" key="3">
    <source>
        <dbReference type="Proteomes" id="UP000305067"/>
    </source>
</evidence>
<dbReference type="AlphaFoldDB" id="A0A5C3QEA6"/>
<dbReference type="Proteomes" id="UP000305067">
    <property type="component" value="Unassembled WGS sequence"/>
</dbReference>
<reference evidence="2 3" key="1">
    <citation type="journal article" date="2019" name="Nat. Ecol. Evol.">
        <title>Megaphylogeny resolves global patterns of mushroom evolution.</title>
        <authorList>
            <person name="Varga T."/>
            <person name="Krizsan K."/>
            <person name="Foldi C."/>
            <person name="Dima B."/>
            <person name="Sanchez-Garcia M."/>
            <person name="Sanchez-Ramirez S."/>
            <person name="Szollosi G.J."/>
            <person name="Szarkandi J.G."/>
            <person name="Papp V."/>
            <person name="Albert L."/>
            <person name="Andreopoulos W."/>
            <person name="Angelini C."/>
            <person name="Antonin V."/>
            <person name="Barry K.W."/>
            <person name="Bougher N.L."/>
            <person name="Buchanan P."/>
            <person name="Buyck B."/>
            <person name="Bense V."/>
            <person name="Catcheside P."/>
            <person name="Chovatia M."/>
            <person name="Cooper J."/>
            <person name="Damon W."/>
            <person name="Desjardin D."/>
            <person name="Finy P."/>
            <person name="Geml J."/>
            <person name="Haridas S."/>
            <person name="Hughes K."/>
            <person name="Justo A."/>
            <person name="Karasinski D."/>
            <person name="Kautmanova I."/>
            <person name="Kiss B."/>
            <person name="Kocsube S."/>
            <person name="Kotiranta H."/>
            <person name="LaButti K.M."/>
            <person name="Lechner B.E."/>
            <person name="Liimatainen K."/>
            <person name="Lipzen A."/>
            <person name="Lukacs Z."/>
            <person name="Mihaltcheva S."/>
            <person name="Morgado L.N."/>
            <person name="Niskanen T."/>
            <person name="Noordeloos M.E."/>
            <person name="Ohm R.A."/>
            <person name="Ortiz-Santana B."/>
            <person name="Ovrebo C."/>
            <person name="Racz N."/>
            <person name="Riley R."/>
            <person name="Savchenko A."/>
            <person name="Shiryaev A."/>
            <person name="Soop K."/>
            <person name="Spirin V."/>
            <person name="Szebenyi C."/>
            <person name="Tomsovsky M."/>
            <person name="Tulloss R.E."/>
            <person name="Uehling J."/>
            <person name="Grigoriev I.V."/>
            <person name="Vagvolgyi C."/>
            <person name="Papp T."/>
            <person name="Martin F.M."/>
            <person name="Miettinen O."/>
            <person name="Hibbett D.S."/>
            <person name="Nagy L.G."/>
        </authorList>
    </citation>
    <scope>NUCLEOTIDE SEQUENCE [LARGE SCALE GENOMIC DNA]</scope>
    <source>
        <strain evidence="2 3">CBS 309.79</strain>
    </source>
</reference>
<evidence type="ECO:0000313" key="2">
    <source>
        <dbReference type="EMBL" id="TFK99429.1"/>
    </source>
</evidence>
<gene>
    <name evidence="2" type="ORF">BDV98DRAFT_570924</name>
</gene>
<evidence type="ECO:0000256" key="1">
    <source>
        <dbReference type="SAM" id="SignalP"/>
    </source>
</evidence>
<feature type="chain" id="PRO_5022905817" evidence="1">
    <location>
        <begin position="21"/>
        <end position="54"/>
    </location>
</feature>
<sequence>MRRPSYTCALLFCSVLFCSCLWYPSCVRRRPAEMYFSPTCSSSSSSRVKRLASS</sequence>
<keyword evidence="1" id="KW-0732">Signal</keyword>
<dbReference type="PROSITE" id="PS51257">
    <property type="entry name" value="PROKAR_LIPOPROTEIN"/>
    <property type="match status" value="1"/>
</dbReference>